<reference evidence="4 5" key="1">
    <citation type="journal article" date="2011" name="J. Gen. Appl. Microbiol.">
        <title>Draft genome sequencing of the enigmatic basidiomycete Mixia osmundae.</title>
        <authorList>
            <person name="Nishida H."/>
            <person name="Nagatsuka Y."/>
            <person name="Sugiyama J."/>
        </authorList>
    </citation>
    <scope>NUCLEOTIDE SEQUENCE [LARGE SCALE GENOMIC DNA]</scope>
    <source>
        <strain evidence="5">CBS 9802 / IAM 14324 / JCM 22182 / KY 12970</strain>
    </source>
</reference>
<dbReference type="eggNOG" id="ENOG502SGW7">
    <property type="taxonomic scope" value="Eukaryota"/>
</dbReference>
<feature type="region of interest" description="Disordered" evidence="1">
    <location>
        <begin position="249"/>
        <end position="277"/>
    </location>
</feature>
<feature type="region of interest" description="Disordered" evidence="1">
    <location>
        <begin position="133"/>
        <end position="207"/>
    </location>
</feature>
<reference evidence="4 5" key="2">
    <citation type="journal article" date="2012" name="Open Biol.">
        <title>Characteristics of nucleosomes and linker DNA regions on the genome of the basidiomycete Mixia osmundae revealed by mono- and dinucleosome mapping.</title>
        <authorList>
            <person name="Nishida H."/>
            <person name="Kondo S."/>
            <person name="Matsumoto T."/>
            <person name="Suzuki Y."/>
            <person name="Yoshikawa H."/>
            <person name="Taylor T.D."/>
            <person name="Sugiyama J."/>
        </authorList>
    </citation>
    <scope>NUCLEOTIDE SEQUENCE [LARGE SCALE GENOMIC DNA]</scope>
    <source>
        <strain evidence="5">CBS 9802 / IAM 14324 / JCM 22182 / KY 12970</strain>
    </source>
</reference>
<gene>
    <name evidence="4" type="primary">Mo00048</name>
    <name evidence="4" type="ORF">E5Q_00048</name>
</gene>
<protein>
    <recommendedName>
        <fullName evidence="6">Gram-positive cocci surface proteins LPxTG domain-containing protein</fullName>
    </recommendedName>
</protein>
<keyword evidence="2" id="KW-1133">Transmembrane helix</keyword>
<dbReference type="AlphaFoldDB" id="G7DS47"/>
<keyword evidence="3" id="KW-0732">Signal</keyword>
<evidence type="ECO:0008006" key="6">
    <source>
        <dbReference type="Google" id="ProtNLM"/>
    </source>
</evidence>
<name>G7DS47_MIXOS</name>
<dbReference type="EMBL" id="BABT02000004">
    <property type="protein sequence ID" value="GAA93407.1"/>
    <property type="molecule type" value="Genomic_DNA"/>
</dbReference>
<evidence type="ECO:0000256" key="2">
    <source>
        <dbReference type="SAM" id="Phobius"/>
    </source>
</evidence>
<keyword evidence="2" id="KW-0812">Transmembrane</keyword>
<feature type="chain" id="PRO_5009955484" description="Gram-positive cocci surface proteins LPxTG domain-containing protein" evidence="3">
    <location>
        <begin position="26"/>
        <end position="277"/>
    </location>
</feature>
<dbReference type="RefSeq" id="XP_014566123.1">
    <property type="nucleotide sequence ID" value="XM_014710637.1"/>
</dbReference>
<organism evidence="4 5">
    <name type="scientific">Mixia osmundae (strain CBS 9802 / IAM 14324 / JCM 22182 / KY 12970)</name>
    <dbReference type="NCBI Taxonomy" id="764103"/>
    <lineage>
        <taxon>Eukaryota</taxon>
        <taxon>Fungi</taxon>
        <taxon>Dikarya</taxon>
        <taxon>Basidiomycota</taxon>
        <taxon>Pucciniomycotina</taxon>
        <taxon>Mixiomycetes</taxon>
        <taxon>Mixiales</taxon>
        <taxon>Mixiaceae</taxon>
        <taxon>Mixia</taxon>
    </lineage>
</organism>
<sequence>MLRRRAAQSLLIGAGVLGLARPIYGSPVPAPTPAPAPLSPEQLHALHRRGGVAAGDPDKNPTETSYATSPPKSTYGGPTVAGSEGGFIGLVAGLAALVLLSAGIAWFFIRRRRRAQGRSNLVPASLRDLPFVPGGKAQSRRGNKAAGKHEELGSDDEDDTFEMGNQRGHQAHLKRAAANNPSELDLQGGANGHAGAGRREDDPWASSVSLSLGTAGYEDDEKDARFGRAGYGESVESVDFAHRQSLEGGHVYNQVQSDDGSRTPISSAPKASSNITS</sequence>
<accession>G7DS47</accession>
<proteinExistence type="predicted"/>
<feature type="compositionally biased region" description="Polar residues" evidence="1">
    <location>
        <begin position="253"/>
        <end position="277"/>
    </location>
</feature>
<feature type="transmembrane region" description="Helical" evidence="2">
    <location>
        <begin position="87"/>
        <end position="109"/>
    </location>
</feature>
<keyword evidence="2" id="KW-0472">Membrane</keyword>
<feature type="compositionally biased region" description="Polar residues" evidence="1">
    <location>
        <begin position="62"/>
        <end position="72"/>
    </location>
</feature>
<feature type="signal peptide" evidence="3">
    <location>
        <begin position="1"/>
        <end position="25"/>
    </location>
</feature>
<feature type="region of interest" description="Disordered" evidence="1">
    <location>
        <begin position="50"/>
        <end position="78"/>
    </location>
</feature>
<dbReference type="HOGENOM" id="CLU_1005043_0_0_1"/>
<dbReference type="OrthoDB" id="2525208at2759"/>
<evidence type="ECO:0000313" key="5">
    <source>
        <dbReference type="Proteomes" id="UP000009131"/>
    </source>
</evidence>
<dbReference type="Proteomes" id="UP000009131">
    <property type="component" value="Unassembled WGS sequence"/>
</dbReference>
<dbReference type="InParanoid" id="G7DS47"/>
<evidence type="ECO:0000313" key="4">
    <source>
        <dbReference type="EMBL" id="GAA93407.1"/>
    </source>
</evidence>
<evidence type="ECO:0000256" key="3">
    <source>
        <dbReference type="SAM" id="SignalP"/>
    </source>
</evidence>
<evidence type="ECO:0000256" key="1">
    <source>
        <dbReference type="SAM" id="MobiDB-lite"/>
    </source>
</evidence>
<keyword evidence="5" id="KW-1185">Reference proteome</keyword>
<comment type="caution">
    <text evidence="4">The sequence shown here is derived from an EMBL/GenBank/DDBJ whole genome shotgun (WGS) entry which is preliminary data.</text>
</comment>